<dbReference type="Gene3D" id="1.20.120.180">
    <property type="entry name" value="Proteasome activator pa28, C-terminal domain"/>
    <property type="match status" value="1"/>
</dbReference>
<feature type="domain" description="Proteasome activator PA28 C-terminal" evidence="1">
    <location>
        <begin position="25"/>
        <end position="98"/>
    </location>
</feature>
<organism evidence="2 3">
    <name type="scientific">Dentiscutata erythropus</name>
    <dbReference type="NCBI Taxonomy" id="1348616"/>
    <lineage>
        <taxon>Eukaryota</taxon>
        <taxon>Fungi</taxon>
        <taxon>Fungi incertae sedis</taxon>
        <taxon>Mucoromycota</taxon>
        <taxon>Glomeromycotina</taxon>
        <taxon>Glomeromycetes</taxon>
        <taxon>Diversisporales</taxon>
        <taxon>Gigasporaceae</taxon>
        <taxon>Dentiscutata</taxon>
    </lineage>
</organism>
<dbReference type="AlphaFoldDB" id="A0A9N9P7Z5"/>
<dbReference type="Proteomes" id="UP000789405">
    <property type="component" value="Unassembled WGS sequence"/>
</dbReference>
<evidence type="ECO:0000259" key="1">
    <source>
        <dbReference type="Pfam" id="PF02252"/>
    </source>
</evidence>
<dbReference type="GO" id="GO:0008537">
    <property type="term" value="C:proteasome activator complex"/>
    <property type="evidence" value="ECO:0007669"/>
    <property type="project" value="InterPro"/>
</dbReference>
<dbReference type="InterPro" id="IPR036997">
    <property type="entry name" value="PA28_C_sf"/>
</dbReference>
<reference evidence="2" key="1">
    <citation type="submission" date="2021-06" db="EMBL/GenBank/DDBJ databases">
        <authorList>
            <person name="Kallberg Y."/>
            <person name="Tangrot J."/>
            <person name="Rosling A."/>
        </authorList>
    </citation>
    <scope>NUCLEOTIDE SEQUENCE</scope>
    <source>
        <strain evidence="2">MA453B</strain>
    </source>
</reference>
<dbReference type="InterPro" id="IPR036252">
    <property type="entry name" value="Proteasome_activ_sf"/>
</dbReference>
<dbReference type="OrthoDB" id="2358734at2759"/>
<keyword evidence="3" id="KW-1185">Reference proteome</keyword>
<dbReference type="EMBL" id="CAJVPY010033245">
    <property type="protein sequence ID" value="CAG8798732.1"/>
    <property type="molecule type" value="Genomic_DNA"/>
</dbReference>
<name>A0A9N9P7Z5_9GLOM</name>
<gene>
    <name evidence="2" type="ORF">DERYTH_LOCUS22934</name>
</gene>
<sequence length="105" mass="11938">LNNLLQYQKDSSVTILNFSPLVQNDDAKSQLHKILKNEVACFAGNFCKLKAWVTLKYPRISTEENLKISAQKSILIVKIFAELSRIEDSSFLFLDSITITKLCKT</sequence>
<proteinExistence type="predicted"/>
<dbReference type="Pfam" id="PF02252">
    <property type="entry name" value="PA28_C"/>
    <property type="match status" value="1"/>
</dbReference>
<protein>
    <submittedName>
        <fullName evidence="2">2780_t:CDS:1</fullName>
    </submittedName>
</protein>
<dbReference type="SUPFAM" id="SSF47216">
    <property type="entry name" value="Proteasome activator"/>
    <property type="match status" value="1"/>
</dbReference>
<accession>A0A9N9P7Z5</accession>
<comment type="caution">
    <text evidence="2">The sequence shown here is derived from an EMBL/GenBank/DDBJ whole genome shotgun (WGS) entry which is preliminary data.</text>
</comment>
<evidence type="ECO:0000313" key="2">
    <source>
        <dbReference type="EMBL" id="CAG8798732.1"/>
    </source>
</evidence>
<dbReference type="InterPro" id="IPR003186">
    <property type="entry name" value="PA28_C"/>
</dbReference>
<evidence type="ECO:0000313" key="3">
    <source>
        <dbReference type="Proteomes" id="UP000789405"/>
    </source>
</evidence>
<feature type="non-terminal residue" evidence="2">
    <location>
        <position position="105"/>
    </location>
</feature>